<dbReference type="RefSeq" id="WP_096451673.1">
    <property type="nucleotide sequence ID" value="NZ_JBHSOG010000024.1"/>
</dbReference>
<evidence type="ECO:0000256" key="1">
    <source>
        <dbReference type="ARBA" id="ARBA00023125"/>
    </source>
</evidence>
<protein>
    <submittedName>
        <fullName evidence="2">RrF2 family transcriptional regulator</fullName>
    </submittedName>
</protein>
<dbReference type="Proteomes" id="UP001595974">
    <property type="component" value="Unassembled WGS sequence"/>
</dbReference>
<dbReference type="PANTHER" id="PTHR33221">
    <property type="entry name" value="WINGED HELIX-TURN-HELIX TRANSCRIPTIONAL REGULATOR, RRF2 FAMILY"/>
    <property type="match status" value="1"/>
</dbReference>
<reference evidence="3" key="1">
    <citation type="journal article" date="2019" name="Int. J. Syst. Evol. Microbiol.">
        <title>The Global Catalogue of Microorganisms (GCM) 10K type strain sequencing project: providing services to taxonomists for standard genome sequencing and annotation.</title>
        <authorList>
            <consortium name="The Broad Institute Genomics Platform"/>
            <consortium name="The Broad Institute Genome Sequencing Center for Infectious Disease"/>
            <person name="Wu L."/>
            <person name="Ma J."/>
        </authorList>
    </citation>
    <scope>NUCLEOTIDE SEQUENCE [LARGE SCALE GENOMIC DNA]</scope>
    <source>
        <strain evidence="3">SHR3</strain>
    </source>
</reference>
<organism evidence="2 3">
    <name type="scientific">Thauera sinica</name>
    <dbReference type="NCBI Taxonomy" id="2665146"/>
    <lineage>
        <taxon>Bacteria</taxon>
        <taxon>Pseudomonadati</taxon>
        <taxon>Pseudomonadota</taxon>
        <taxon>Betaproteobacteria</taxon>
        <taxon>Rhodocyclales</taxon>
        <taxon>Zoogloeaceae</taxon>
        <taxon>Thauera</taxon>
    </lineage>
</organism>
<dbReference type="InterPro" id="IPR036388">
    <property type="entry name" value="WH-like_DNA-bd_sf"/>
</dbReference>
<comment type="caution">
    <text evidence="2">The sequence shown here is derived from an EMBL/GenBank/DDBJ whole genome shotgun (WGS) entry which is preliminary data.</text>
</comment>
<evidence type="ECO:0000313" key="2">
    <source>
        <dbReference type="EMBL" id="MFC5769196.1"/>
    </source>
</evidence>
<dbReference type="PANTHER" id="PTHR33221:SF4">
    <property type="entry name" value="HTH-TYPE TRANSCRIPTIONAL REPRESSOR NSRR"/>
    <property type="match status" value="1"/>
</dbReference>
<gene>
    <name evidence="2" type="ORF">ACFPTN_07395</name>
</gene>
<accession>A0ABW1AQ98</accession>
<dbReference type="Pfam" id="PF02082">
    <property type="entry name" value="Rrf2"/>
    <property type="match status" value="1"/>
</dbReference>
<name>A0ABW1AQ98_9RHOO</name>
<dbReference type="NCBIfam" id="TIGR00738">
    <property type="entry name" value="rrf2_super"/>
    <property type="match status" value="1"/>
</dbReference>
<dbReference type="SUPFAM" id="SSF46785">
    <property type="entry name" value="Winged helix' DNA-binding domain"/>
    <property type="match status" value="1"/>
</dbReference>
<dbReference type="EMBL" id="JBHSOG010000024">
    <property type="protein sequence ID" value="MFC5769196.1"/>
    <property type="molecule type" value="Genomic_DNA"/>
</dbReference>
<dbReference type="PROSITE" id="PS51197">
    <property type="entry name" value="HTH_RRF2_2"/>
    <property type="match status" value="1"/>
</dbReference>
<sequence length="152" mass="16640">MQITRFTDLSLRVLMYLTVPPDSGPVTIDEIATRFDVSRHHLAKVVHRLGQSGWIVATRGKGGGLALAQPPSQYRLGEVVRELEGGESLIDCTSQPCVLLQGCNVRAALNDAQQAFYERLDTYTLADVVRQQTATSIIALHRGRRPSSPVTA</sequence>
<keyword evidence="3" id="KW-1185">Reference proteome</keyword>
<proteinExistence type="predicted"/>
<dbReference type="Gene3D" id="1.10.10.10">
    <property type="entry name" value="Winged helix-like DNA-binding domain superfamily/Winged helix DNA-binding domain"/>
    <property type="match status" value="1"/>
</dbReference>
<evidence type="ECO:0000313" key="3">
    <source>
        <dbReference type="Proteomes" id="UP001595974"/>
    </source>
</evidence>
<dbReference type="InterPro" id="IPR036390">
    <property type="entry name" value="WH_DNA-bd_sf"/>
</dbReference>
<dbReference type="InterPro" id="IPR000944">
    <property type="entry name" value="Tscrpt_reg_Rrf2"/>
</dbReference>
<keyword evidence="1" id="KW-0238">DNA-binding</keyword>